<dbReference type="AlphaFoldDB" id="A0A2G6K9V6"/>
<evidence type="ECO:0000256" key="6">
    <source>
        <dbReference type="ARBA" id="ARBA00023136"/>
    </source>
</evidence>
<dbReference type="InterPro" id="IPR000515">
    <property type="entry name" value="MetI-like"/>
</dbReference>
<reference evidence="9 10" key="1">
    <citation type="submission" date="2017-10" db="EMBL/GenBank/DDBJ databases">
        <title>Novel microbial diversity and functional potential in the marine mammal oral microbiome.</title>
        <authorList>
            <person name="Dudek N.K."/>
            <person name="Sun C.L."/>
            <person name="Burstein D."/>
            <person name="Kantor R.S."/>
            <person name="Aliaga Goltsman D.S."/>
            <person name="Bik E.M."/>
            <person name="Thomas B.C."/>
            <person name="Banfield J.F."/>
            <person name="Relman D.A."/>
        </authorList>
    </citation>
    <scope>NUCLEOTIDE SEQUENCE [LARGE SCALE GENOMIC DNA]</scope>
    <source>
        <strain evidence="9">DOLJORAL78_61_10</strain>
    </source>
</reference>
<dbReference type="InterPro" id="IPR035906">
    <property type="entry name" value="MetI-like_sf"/>
</dbReference>
<evidence type="ECO:0000256" key="4">
    <source>
        <dbReference type="ARBA" id="ARBA00022692"/>
    </source>
</evidence>
<dbReference type="Proteomes" id="UP000230914">
    <property type="component" value="Unassembled WGS sequence"/>
</dbReference>
<feature type="domain" description="ABC transmembrane type-1" evidence="8">
    <location>
        <begin position="113"/>
        <end position="302"/>
    </location>
</feature>
<feature type="transmembrane region" description="Helical" evidence="7">
    <location>
        <begin position="284"/>
        <end position="302"/>
    </location>
</feature>
<dbReference type="GO" id="GO:0005886">
    <property type="term" value="C:plasma membrane"/>
    <property type="evidence" value="ECO:0007669"/>
    <property type="project" value="UniProtKB-SubCell"/>
</dbReference>
<dbReference type="CDD" id="cd06261">
    <property type="entry name" value="TM_PBP2"/>
    <property type="match status" value="1"/>
</dbReference>
<sequence>MSEFTSPVDEQAPDEGISSTAALLAVADREGLSEKPKSFGRLAWERFIHHKLAIIGALGLVIIVLAFFIGPMVTEYKVDTYDVMNRLSGPSASHWFGTDEIGRDLFVRTAQGGQYSLQIGFLAAAMATAFGTMMGALAGYFGKALDVLIGQLINLLLVVPALIVLSVFALRFGSTWWKLAIVLAALLWTRIARVVRGVVLSLKEQEFIMAARAAGASHARIIFRHILPNVVGVVAVEITLLLGTVIVLESTLSFLGLGVKPPETSLGLLVADAKGNIDNDPVRVLTPGIMIVLIVLCVNFLGDGLRDALDPRSRSERG</sequence>
<evidence type="ECO:0000256" key="2">
    <source>
        <dbReference type="ARBA" id="ARBA00022448"/>
    </source>
</evidence>
<dbReference type="SUPFAM" id="SSF161098">
    <property type="entry name" value="MetI-like"/>
    <property type="match status" value="1"/>
</dbReference>
<dbReference type="PANTHER" id="PTHR43386">
    <property type="entry name" value="OLIGOPEPTIDE TRANSPORT SYSTEM PERMEASE PROTEIN APPC"/>
    <property type="match status" value="1"/>
</dbReference>
<evidence type="ECO:0000256" key="3">
    <source>
        <dbReference type="ARBA" id="ARBA00022475"/>
    </source>
</evidence>
<keyword evidence="4 7" id="KW-0812">Transmembrane</keyword>
<keyword evidence="3" id="KW-1003">Cell membrane</keyword>
<keyword evidence="2 7" id="KW-0813">Transport</keyword>
<name>A0A2G6K9V6_9ACTN</name>
<evidence type="ECO:0000256" key="1">
    <source>
        <dbReference type="ARBA" id="ARBA00004651"/>
    </source>
</evidence>
<feature type="transmembrane region" description="Helical" evidence="7">
    <location>
        <begin position="52"/>
        <end position="73"/>
    </location>
</feature>
<dbReference type="InterPro" id="IPR050366">
    <property type="entry name" value="BP-dependent_transpt_permease"/>
</dbReference>
<dbReference type="Gene3D" id="1.10.3720.10">
    <property type="entry name" value="MetI-like"/>
    <property type="match status" value="1"/>
</dbReference>
<evidence type="ECO:0000256" key="5">
    <source>
        <dbReference type="ARBA" id="ARBA00022989"/>
    </source>
</evidence>
<keyword evidence="6 7" id="KW-0472">Membrane</keyword>
<dbReference type="GO" id="GO:0055085">
    <property type="term" value="P:transmembrane transport"/>
    <property type="evidence" value="ECO:0007669"/>
    <property type="project" value="InterPro"/>
</dbReference>
<dbReference type="PROSITE" id="PS50928">
    <property type="entry name" value="ABC_TM1"/>
    <property type="match status" value="1"/>
</dbReference>
<protein>
    <submittedName>
        <fullName evidence="9">ABC transporter permease</fullName>
    </submittedName>
</protein>
<comment type="caution">
    <text evidence="9">The sequence shown here is derived from an EMBL/GenBank/DDBJ whole genome shotgun (WGS) entry which is preliminary data.</text>
</comment>
<accession>A0A2G6K9V6</accession>
<dbReference type="PANTHER" id="PTHR43386:SF1">
    <property type="entry name" value="D,D-DIPEPTIDE TRANSPORT SYSTEM PERMEASE PROTEIN DDPC-RELATED"/>
    <property type="match status" value="1"/>
</dbReference>
<feature type="transmembrane region" description="Helical" evidence="7">
    <location>
        <begin position="226"/>
        <end position="248"/>
    </location>
</feature>
<dbReference type="InterPro" id="IPR025966">
    <property type="entry name" value="OppC_N"/>
</dbReference>
<feature type="transmembrane region" description="Helical" evidence="7">
    <location>
        <begin position="176"/>
        <end position="195"/>
    </location>
</feature>
<dbReference type="Pfam" id="PF00528">
    <property type="entry name" value="BPD_transp_1"/>
    <property type="match status" value="1"/>
</dbReference>
<keyword evidence="5 7" id="KW-1133">Transmembrane helix</keyword>
<organism evidence="9 10">
    <name type="scientific">Ilumatobacter coccineus</name>
    <dbReference type="NCBI Taxonomy" id="467094"/>
    <lineage>
        <taxon>Bacteria</taxon>
        <taxon>Bacillati</taxon>
        <taxon>Actinomycetota</taxon>
        <taxon>Acidimicrobiia</taxon>
        <taxon>Acidimicrobiales</taxon>
        <taxon>Ilumatobacteraceae</taxon>
        <taxon>Ilumatobacter</taxon>
    </lineage>
</organism>
<dbReference type="EMBL" id="PDSL01000076">
    <property type="protein sequence ID" value="PIE31569.1"/>
    <property type="molecule type" value="Genomic_DNA"/>
</dbReference>
<feature type="transmembrane region" description="Helical" evidence="7">
    <location>
        <begin position="115"/>
        <end position="140"/>
    </location>
</feature>
<gene>
    <name evidence="9" type="ORF">CSA55_05400</name>
</gene>
<evidence type="ECO:0000256" key="7">
    <source>
        <dbReference type="RuleBase" id="RU363032"/>
    </source>
</evidence>
<feature type="transmembrane region" description="Helical" evidence="7">
    <location>
        <begin position="152"/>
        <end position="170"/>
    </location>
</feature>
<dbReference type="Pfam" id="PF12911">
    <property type="entry name" value="OppC_N"/>
    <property type="match status" value="1"/>
</dbReference>
<evidence type="ECO:0000313" key="9">
    <source>
        <dbReference type="EMBL" id="PIE31569.1"/>
    </source>
</evidence>
<comment type="subcellular location">
    <subcellularLocation>
        <location evidence="1 7">Cell membrane</location>
        <topology evidence="1 7">Multi-pass membrane protein</topology>
    </subcellularLocation>
</comment>
<evidence type="ECO:0000259" key="8">
    <source>
        <dbReference type="PROSITE" id="PS50928"/>
    </source>
</evidence>
<comment type="similarity">
    <text evidence="7">Belongs to the binding-protein-dependent transport system permease family.</text>
</comment>
<evidence type="ECO:0000313" key="10">
    <source>
        <dbReference type="Proteomes" id="UP000230914"/>
    </source>
</evidence>
<proteinExistence type="inferred from homology"/>